<proteinExistence type="predicted"/>
<dbReference type="InterPro" id="IPR008302">
    <property type="entry name" value="NamZ"/>
</dbReference>
<dbReference type="Pfam" id="PF07075">
    <property type="entry name" value="NamZ_N"/>
    <property type="match status" value="1"/>
</dbReference>
<dbReference type="PANTHER" id="PTHR42915:SF1">
    <property type="entry name" value="PEPTIDOGLYCAN BETA-N-ACETYLMURAMIDASE NAMZ"/>
    <property type="match status" value="1"/>
</dbReference>
<dbReference type="GO" id="GO:0033922">
    <property type="term" value="F:peptidoglycan beta-N-acetylmuramidase activity"/>
    <property type="evidence" value="ECO:0007669"/>
    <property type="project" value="InterPro"/>
</dbReference>
<evidence type="ECO:0000313" key="2">
    <source>
        <dbReference type="EMBL" id="GAG93627.1"/>
    </source>
</evidence>
<dbReference type="EMBL" id="BART01020896">
    <property type="protein sequence ID" value="GAG93627.1"/>
    <property type="molecule type" value="Genomic_DNA"/>
</dbReference>
<accession>X1CKT6</accession>
<dbReference type="Gene3D" id="3.40.50.12170">
    <property type="entry name" value="Uncharacterised protein PF07075, DUF1343"/>
    <property type="match status" value="1"/>
</dbReference>
<sequence>MIRLGLEVFLKSNVSLIEGKKVGLLTNQTGVDNELNSIIDLFYNNPRIKLTAIFAPEHGIRNEHQAGVGFQSYVDKRYNIPVFSLYIPSVKYVSLTSRNLDKRMRLGVSSVGKSPTSKMMEAIDVLVFDIQDVGTRVYTHIWTMALCMRICAKKGVSFIVLDRPNPINGVTMEGFVLKYPKNSSFIGLY</sequence>
<dbReference type="AlphaFoldDB" id="X1CKT6"/>
<name>X1CKT6_9ZZZZ</name>
<feature type="domain" description="Peptidoglycan beta-N-acetylmuramidase NamZ N-terminal" evidence="1">
    <location>
        <begin position="22"/>
        <end position="188"/>
    </location>
</feature>
<dbReference type="PANTHER" id="PTHR42915">
    <property type="entry name" value="HYPOTHETICAL 460 KDA PROTEIN IN FEUA-SIGW INTERGENIC REGION [PRECURSOR]"/>
    <property type="match status" value="1"/>
</dbReference>
<dbReference type="InterPro" id="IPR048502">
    <property type="entry name" value="NamZ_N"/>
</dbReference>
<evidence type="ECO:0000259" key="1">
    <source>
        <dbReference type="Pfam" id="PF07075"/>
    </source>
</evidence>
<protein>
    <recommendedName>
        <fullName evidence="1">Peptidoglycan beta-N-acetylmuramidase NamZ N-terminal domain-containing protein</fullName>
    </recommendedName>
</protein>
<feature type="non-terminal residue" evidence="2">
    <location>
        <position position="189"/>
    </location>
</feature>
<reference evidence="2" key="1">
    <citation type="journal article" date="2014" name="Front. Microbiol.">
        <title>High frequency of phylogenetically diverse reductive dehalogenase-homologous genes in deep subseafloor sedimentary metagenomes.</title>
        <authorList>
            <person name="Kawai M."/>
            <person name="Futagami T."/>
            <person name="Toyoda A."/>
            <person name="Takaki Y."/>
            <person name="Nishi S."/>
            <person name="Hori S."/>
            <person name="Arai W."/>
            <person name="Tsubouchi T."/>
            <person name="Morono Y."/>
            <person name="Uchiyama I."/>
            <person name="Ito T."/>
            <person name="Fujiyama A."/>
            <person name="Inagaki F."/>
            <person name="Takami H."/>
        </authorList>
    </citation>
    <scope>NUCLEOTIDE SEQUENCE</scope>
    <source>
        <strain evidence="2">Expedition CK06-06</strain>
    </source>
</reference>
<organism evidence="2">
    <name type="scientific">marine sediment metagenome</name>
    <dbReference type="NCBI Taxonomy" id="412755"/>
    <lineage>
        <taxon>unclassified sequences</taxon>
        <taxon>metagenomes</taxon>
        <taxon>ecological metagenomes</taxon>
    </lineage>
</organism>
<comment type="caution">
    <text evidence="2">The sequence shown here is derived from an EMBL/GenBank/DDBJ whole genome shotgun (WGS) entry which is preliminary data.</text>
</comment>
<gene>
    <name evidence="2" type="ORF">S01H4_38710</name>
</gene>